<dbReference type="Proteomes" id="UP000321621">
    <property type="component" value="Unassembled WGS sequence"/>
</dbReference>
<evidence type="ECO:0000259" key="1">
    <source>
        <dbReference type="Pfam" id="PF13372"/>
    </source>
</evidence>
<dbReference type="EMBL" id="VNWK01000036">
    <property type="protein sequence ID" value="TXJ90821.1"/>
    <property type="molecule type" value="Genomic_DNA"/>
</dbReference>
<keyword evidence="5" id="KW-1185">Reference proteome</keyword>
<reference evidence="2 4" key="1">
    <citation type="submission" date="2018-08" db="EMBL/GenBank/DDBJ databases">
        <title>Proposal of Muricauda 72 sp.nov. and Muricauda NH166 sp.nov., isolated from seawater.</title>
        <authorList>
            <person name="Cheng H."/>
            <person name="Wu Y.-H."/>
            <person name="Guo L.-L."/>
            <person name="Xu X.-W."/>
        </authorList>
    </citation>
    <scope>NUCLEOTIDE SEQUENCE [LARGE SCALE GENOMIC DNA]</scope>
    <source>
        <strain evidence="2 4">72</strain>
    </source>
</reference>
<comment type="caution">
    <text evidence="2">The sequence shown here is derived from an EMBL/GenBank/DDBJ whole genome shotgun (WGS) entry which is preliminary data.</text>
</comment>
<gene>
    <name evidence="2" type="ORF">D2V05_17685</name>
    <name evidence="3" type="ORF">FQ017_17525</name>
</gene>
<reference evidence="3 5" key="2">
    <citation type="submission" date="2019-07" db="EMBL/GenBank/DDBJ databases">
        <title>Draft genome of two Muricauda strains isolated from deep sea.</title>
        <authorList>
            <person name="Sun C."/>
        </authorList>
    </citation>
    <scope>NUCLEOTIDE SEQUENCE [LARGE SCALE GENOMIC DNA]</scope>
    <source>
        <strain evidence="3 5">72</strain>
    </source>
</reference>
<evidence type="ECO:0000313" key="5">
    <source>
        <dbReference type="Proteomes" id="UP000321621"/>
    </source>
</evidence>
<dbReference type="OrthoDB" id="311329at2"/>
<dbReference type="RefSeq" id="WP_119648844.1">
    <property type="nucleotide sequence ID" value="NZ_QXFI01000036.1"/>
</dbReference>
<name>A0A3A1NFD7_9FLAO</name>
<evidence type="ECO:0000313" key="4">
    <source>
        <dbReference type="Proteomes" id="UP000266691"/>
    </source>
</evidence>
<protein>
    <recommendedName>
        <fullName evidence="1">Alginate export domain-containing protein</fullName>
    </recommendedName>
</protein>
<organism evidence="2 4">
    <name type="scientific">Flagellimonas pelagia</name>
    <dbReference type="NCBI Taxonomy" id="2306998"/>
    <lineage>
        <taxon>Bacteria</taxon>
        <taxon>Pseudomonadati</taxon>
        <taxon>Bacteroidota</taxon>
        <taxon>Flavobacteriia</taxon>
        <taxon>Flavobacteriales</taxon>
        <taxon>Flavobacteriaceae</taxon>
        <taxon>Flagellimonas</taxon>
    </lineage>
</organism>
<evidence type="ECO:0000313" key="2">
    <source>
        <dbReference type="EMBL" id="RIV41944.1"/>
    </source>
</evidence>
<accession>A0A3A1NFD7</accession>
<dbReference type="InterPro" id="IPR025388">
    <property type="entry name" value="Alginate_export_dom"/>
</dbReference>
<feature type="domain" description="Alginate export" evidence="1">
    <location>
        <begin position="66"/>
        <end position="440"/>
    </location>
</feature>
<dbReference type="EMBL" id="QXFI01000036">
    <property type="protein sequence ID" value="RIV41944.1"/>
    <property type="molecule type" value="Genomic_DNA"/>
</dbReference>
<sequence>MIRFPKIFWGVFSILFVSYVGYAQDKVPMVFHLLGQDDDMSFLLEQREKTIYEDLKWIGLTEHSALSLGGSYRFQTEHFIHENFTTMGNQDNIWYLQRLLLHTHLRIQNHFELYLELNSSTVVGKKDVSPVDKDVLAMNQAFATYHFDDHLSISLGRQNLKFGSRRLIDIREGPNVRRSFDILRWDYVDELTNVTTFFSVPVRTRQGIFDNTYLNFDETFSGLYVTKKFGPISNLDVYGFYQKDNGATYNAGTADERRYSLGVRYFGKMGTFSFNNEGVYQFGRFGELDIRAYTVSLNGELSTAFFGDGTVFGLKTEVISGDRKPGDGNLNTFDPLYPRGAYFGRVARFGPSNLIDFHPYMNIRKSNHYVEMDYDVFWRYSKEDGVYDAGQQLAYPSVNTKAFIGNQFGLLYGLDINNHLNMELETNLIVPDDFLRDSGLSATLFHAVLTAEFRF</sequence>
<proteinExistence type="predicted"/>
<dbReference type="AlphaFoldDB" id="A0A3A1NFD7"/>
<dbReference type="Pfam" id="PF13372">
    <property type="entry name" value="Alginate_exp"/>
    <property type="match status" value="1"/>
</dbReference>
<evidence type="ECO:0000313" key="3">
    <source>
        <dbReference type="EMBL" id="TXJ90821.1"/>
    </source>
</evidence>
<dbReference type="Proteomes" id="UP000266691">
    <property type="component" value="Unassembled WGS sequence"/>
</dbReference>